<name>A0A382KCT4_9ZZZZ</name>
<protein>
    <submittedName>
        <fullName evidence="1">Uncharacterized protein</fullName>
    </submittedName>
</protein>
<evidence type="ECO:0000313" key="1">
    <source>
        <dbReference type="EMBL" id="SVC21405.1"/>
    </source>
</evidence>
<organism evidence="1">
    <name type="scientific">marine metagenome</name>
    <dbReference type="NCBI Taxonomy" id="408172"/>
    <lineage>
        <taxon>unclassified sequences</taxon>
        <taxon>metagenomes</taxon>
        <taxon>ecological metagenomes</taxon>
    </lineage>
</organism>
<sequence>MTNWIDHVTICYNGNRGRPAEREVERFYPAWQILEDNARDLFAFYQNKLLAILVKFAIMYILT</sequence>
<accession>A0A382KCT4</accession>
<reference evidence="1" key="1">
    <citation type="submission" date="2018-05" db="EMBL/GenBank/DDBJ databases">
        <authorList>
            <person name="Lanie J.A."/>
            <person name="Ng W.-L."/>
            <person name="Kazmierczak K.M."/>
            <person name="Andrzejewski T.M."/>
            <person name="Davidsen T.M."/>
            <person name="Wayne K.J."/>
            <person name="Tettelin H."/>
            <person name="Glass J.I."/>
            <person name="Rusch D."/>
            <person name="Podicherti R."/>
            <person name="Tsui H.-C.T."/>
            <person name="Winkler M.E."/>
        </authorList>
    </citation>
    <scope>NUCLEOTIDE SEQUENCE</scope>
</reference>
<proteinExistence type="predicted"/>
<gene>
    <name evidence="1" type="ORF">METZ01_LOCUS274259</name>
</gene>
<dbReference type="AlphaFoldDB" id="A0A382KCT4"/>
<dbReference type="EMBL" id="UINC01079419">
    <property type="protein sequence ID" value="SVC21405.1"/>
    <property type="molecule type" value="Genomic_DNA"/>
</dbReference>